<proteinExistence type="predicted"/>
<dbReference type="EMBL" id="VTWT01000014">
    <property type="protein sequence ID" value="KAA9324977.1"/>
    <property type="molecule type" value="Genomic_DNA"/>
</dbReference>
<reference evidence="3 4" key="1">
    <citation type="submission" date="2019-09" db="EMBL/GenBank/DDBJ databases">
        <title>Genome sequence of Adhaeribacter sp. M2.</title>
        <authorList>
            <person name="Srinivasan S."/>
        </authorList>
    </citation>
    <scope>NUCLEOTIDE SEQUENCE [LARGE SCALE GENOMIC DNA]</scope>
    <source>
        <strain evidence="3 4">M2</strain>
    </source>
</reference>
<accession>A0A5N1IM42</accession>
<dbReference type="Proteomes" id="UP000326570">
    <property type="component" value="Unassembled WGS sequence"/>
</dbReference>
<feature type="domain" description="Outer membrane protein beta-barrel" evidence="2">
    <location>
        <begin position="19"/>
        <end position="209"/>
    </location>
</feature>
<gene>
    <name evidence="3" type="ORF">F0P94_18880</name>
</gene>
<organism evidence="3 4">
    <name type="scientific">Adhaeribacter soli</name>
    <dbReference type="NCBI Taxonomy" id="2607655"/>
    <lineage>
        <taxon>Bacteria</taxon>
        <taxon>Pseudomonadati</taxon>
        <taxon>Bacteroidota</taxon>
        <taxon>Cytophagia</taxon>
        <taxon>Cytophagales</taxon>
        <taxon>Hymenobacteraceae</taxon>
        <taxon>Adhaeribacter</taxon>
    </lineage>
</organism>
<feature type="chain" id="PRO_5024992783" evidence="1">
    <location>
        <begin position="20"/>
        <end position="250"/>
    </location>
</feature>
<evidence type="ECO:0000256" key="1">
    <source>
        <dbReference type="SAM" id="SignalP"/>
    </source>
</evidence>
<evidence type="ECO:0000313" key="3">
    <source>
        <dbReference type="EMBL" id="KAA9324977.1"/>
    </source>
</evidence>
<comment type="caution">
    <text evidence="3">The sequence shown here is derived from an EMBL/GenBank/DDBJ whole genome shotgun (WGS) entry which is preliminary data.</text>
</comment>
<name>A0A5N1IM42_9BACT</name>
<dbReference type="RefSeq" id="WP_150906007.1">
    <property type="nucleotide sequence ID" value="NZ_VTWT01000014.1"/>
</dbReference>
<protein>
    <submittedName>
        <fullName evidence="3">PorT family protein</fullName>
    </submittedName>
</protein>
<feature type="signal peptide" evidence="1">
    <location>
        <begin position="1"/>
        <end position="19"/>
    </location>
</feature>
<dbReference type="InterPro" id="IPR025665">
    <property type="entry name" value="Beta-barrel_OMP_2"/>
</dbReference>
<sequence>MKKSLLLILAVFAFTYANAQGFRLGVKGGGNYSSLSGEDQDFAGIYTDDNVYFGDADYKFGYHFGLTSLYEIDDFWGIKIDALYTTKGFQIKDKQADLSSDNMGGTTEFEVKRSLNYISVPILLNINAGGLFFELGPEVAYLTNSNSEVKTKRFKPNGDKLGDSDKTESISAKGDLASFDFGYVAGLGYMSDMGLGIGLRYNGGFKSIYDTKGTEEPNIRNNNITVSLFYMFGGGGNGGGGSTKVKYKTE</sequence>
<dbReference type="AlphaFoldDB" id="A0A5N1IM42"/>
<dbReference type="Pfam" id="PF13568">
    <property type="entry name" value="OMP_b-brl_2"/>
    <property type="match status" value="1"/>
</dbReference>
<keyword evidence="4" id="KW-1185">Reference proteome</keyword>
<evidence type="ECO:0000313" key="4">
    <source>
        <dbReference type="Proteomes" id="UP000326570"/>
    </source>
</evidence>
<evidence type="ECO:0000259" key="2">
    <source>
        <dbReference type="Pfam" id="PF13568"/>
    </source>
</evidence>
<keyword evidence="1" id="KW-0732">Signal</keyword>